<evidence type="ECO:0000259" key="2">
    <source>
        <dbReference type="Pfam" id="PF05065"/>
    </source>
</evidence>
<proteinExistence type="predicted"/>
<comment type="caution">
    <text evidence="3">The sequence shown here is derived from an EMBL/GenBank/DDBJ whole genome shotgun (WGS) entry which is preliminary data.</text>
</comment>
<name>A0ABW3XMX9_9ACTN</name>
<protein>
    <submittedName>
        <fullName evidence="3">Phage major capsid protein</fullName>
    </submittedName>
</protein>
<evidence type="ECO:0000313" key="3">
    <source>
        <dbReference type="EMBL" id="MFD1309874.1"/>
    </source>
</evidence>
<comment type="subcellular location">
    <subcellularLocation>
        <location evidence="1">Virion</location>
    </subcellularLocation>
</comment>
<dbReference type="Proteomes" id="UP001597058">
    <property type="component" value="Unassembled WGS sequence"/>
</dbReference>
<accession>A0ABW3XMX9</accession>
<dbReference type="RefSeq" id="WP_381329325.1">
    <property type="nucleotide sequence ID" value="NZ_JBHTMM010000043.1"/>
</dbReference>
<gene>
    <name evidence="3" type="ORF">ACFQ5X_28935</name>
</gene>
<dbReference type="Pfam" id="PF05065">
    <property type="entry name" value="Phage_capsid"/>
    <property type="match status" value="1"/>
</dbReference>
<dbReference type="SUPFAM" id="SSF56563">
    <property type="entry name" value="Major capsid protein gp5"/>
    <property type="match status" value="1"/>
</dbReference>
<keyword evidence="4" id="KW-1185">Reference proteome</keyword>
<organism evidence="3 4">
    <name type="scientific">Streptomyces kaempferi</name>
    <dbReference type="NCBI Taxonomy" id="333725"/>
    <lineage>
        <taxon>Bacteria</taxon>
        <taxon>Bacillati</taxon>
        <taxon>Actinomycetota</taxon>
        <taxon>Actinomycetes</taxon>
        <taxon>Kitasatosporales</taxon>
        <taxon>Streptomycetaceae</taxon>
        <taxon>Streptomyces</taxon>
    </lineage>
</organism>
<dbReference type="NCBIfam" id="TIGR01554">
    <property type="entry name" value="major_cap_HK97"/>
    <property type="match status" value="1"/>
</dbReference>
<reference evidence="4" key="1">
    <citation type="journal article" date="2019" name="Int. J. Syst. Evol. Microbiol.">
        <title>The Global Catalogue of Microorganisms (GCM) 10K type strain sequencing project: providing services to taxonomists for standard genome sequencing and annotation.</title>
        <authorList>
            <consortium name="The Broad Institute Genomics Platform"/>
            <consortium name="The Broad Institute Genome Sequencing Center for Infectious Disease"/>
            <person name="Wu L."/>
            <person name="Ma J."/>
        </authorList>
    </citation>
    <scope>NUCLEOTIDE SEQUENCE [LARGE SCALE GENOMIC DNA]</scope>
    <source>
        <strain evidence="4">CGMCC 4.7020</strain>
    </source>
</reference>
<dbReference type="Gene3D" id="3.30.2320.10">
    <property type="entry name" value="hypothetical protein PF0899 domain"/>
    <property type="match status" value="1"/>
</dbReference>
<sequence>MPFNSLISRDASNDPLVPTPVSAEIIQELPAASALLQRARNVPMSSKTQRQPVLDVLPLAYFVGGDTGLKQTSAQDWKNVDLVAEEIAAIVPIPEAYLDDAQMPIWEQVRPRLVEAIGAKLDGAGLFGLDKPSTWPSAVYQSAVAAGNAVISGTGQDFGVDVSAAAGKVAEDGFAVNGFISRPGLTWKLNGMRSDQGLPIYQPNLQGSPGGTLYGYGMSELTNGAWDMSEAELLMGDWSKAIVGVRQDISFKLFTEGVISDDDGKVILNLMQQDSVAMRVVMRVAFATANPATRLNTNAATRSPFAVVQATTAAS</sequence>
<dbReference type="Gene3D" id="3.30.2400.10">
    <property type="entry name" value="Major capsid protein gp5"/>
    <property type="match status" value="1"/>
</dbReference>
<dbReference type="InterPro" id="IPR054612">
    <property type="entry name" value="Phage_capsid-like_C"/>
</dbReference>
<dbReference type="EMBL" id="JBHTMM010000043">
    <property type="protein sequence ID" value="MFD1309874.1"/>
    <property type="molecule type" value="Genomic_DNA"/>
</dbReference>
<dbReference type="InterPro" id="IPR024455">
    <property type="entry name" value="Phage_capsid"/>
</dbReference>
<evidence type="ECO:0000313" key="4">
    <source>
        <dbReference type="Proteomes" id="UP001597058"/>
    </source>
</evidence>
<feature type="domain" description="Phage capsid-like C-terminal" evidence="2">
    <location>
        <begin position="16"/>
        <end position="292"/>
    </location>
</feature>
<evidence type="ECO:0000256" key="1">
    <source>
        <dbReference type="ARBA" id="ARBA00004328"/>
    </source>
</evidence>